<dbReference type="Pfam" id="PF02823">
    <property type="entry name" value="ATP-synt_DE_N"/>
    <property type="match status" value="1"/>
</dbReference>
<evidence type="ECO:0000256" key="3">
    <source>
        <dbReference type="ARBA" id="ARBA00005712"/>
    </source>
</evidence>
<dbReference type="InterPro" id="IPR036771">
    <property type="entry name" value="ATPsynth_dsu/esu_N"/>
</dbReference>
<evidence type="ECO:0000313" key="13">
    <source>
        <dbReference type="Proteomes" id="UP000194137"/>
    </source>
</evidence>
<dbReference type="PANTHER" id="PTHR13822">
    <property type="entry name" value="ATP SYNTHASE DELTA/EPSILON CHAIN"/>
    <property type="match status" value="1"/>
</dbReference>
<sequence>MATFHFDLVSPEELLISGEVEQVDIPGAEGDFGVLAGHAPLVTTLRPGIMTIKRNGSEEKVVIFGGFAEVSPTGLTVLADVATAVEDFDKAVLAAQIKKSEEKVKKLENSDGGSALDREISRLDHFKWLDFHLTGTAMH</sequence>
<dbReference type="NCBIfam" id="NF001851">
    <property type="entry name" value="PRK00571.2-4"/>
    <property type="match status" value="1"/>
</dbReference>
<comment type="subunit">
    <text evidence="10 11">F-type ATPases have 2 components, CF(1) - the catalytic core - and CF(0) - the membrane proton channel. CF(1) has five subunits: alpha(3), beta(3), gamma(1), delta(1), epsilon(1). CF(0) has three main subunits: a, b and c.</text>
</comment>
<dbReference type="AlphaFoldDB" id="A0A1W6ZQ66"/>
<keyword evidence="10" id="KW-1003">Cell membrane</keyword>
<name>A0A1W6ZQ66_9HYPH</name>
<comment type="subcellular location">
    <subcellularLocation>
        <location evidence="10">Cell membrane</location>
        <topology evidence="10">Peripheral membrane protein</topology>
    </subcellularLocation>
    <subcellularLocation>
        <location evidence="2">Endomembrane system</location>
        <topology evidence="2">Peripheral membrane protein</topology>
    </subcellularLocation>
</comment>
<dbReference type="KEGG" id="psin:CAK95_07350"/>
<proteinExistence type="inferred from homology"/>
<keyword evidence="5 10" id="KW-0375">Hydrogen ion transport</keyword>
<evidence type="ECO:0000256" key="2">
    <source>
        <dbReference type="ARBA" id="ARBA00004184"/>
    </source>
</evidence>
<comment type="function">
    <text evidence="1 10">Produces ATP from ADP in the presence of a proton gradient across the membrane.</text>
</comment>
<gene>
    <name evidence="10 12" type="primary">atpC</name>
    <name evidence="12" type="ORF">CAK95_07350</name>
</gene>
<keyword evidence="13" id="KW-1185">Reference proteome</keyword>
<dbReference type="NCBIfam" id="NF009982">
    <property type="entry name" value="PRK13448.1"/>
    <property type="match status" value="1"/>
</dbReference>
<dbReference type="CDD" id="cd12152">
    <property type="entry name" value="F1-ATPase_delta"/>
    <property type="match status" value="1"/>
</dbReference>
<dbReference type="GO" id="GO:0005524">
    <property type="term" value="F:ATP binding"/>
    <property type="evidence" value="ECO:0007669"/>
    <property type="project" value="UniProtKB-UniRule"/>
</dbReference>
<keyword evidence="9 10" id="KW-0066">ATP synthesis</keyword>
<evidence type="ECO:0000256" key="4">
    <source>
        <dbReference type="ARBA" id="ARBA00022448"/>
    </source>
</evidence>
<evidence type="ECO:0000256" key="8">
    <source>
        <dbReference type="ARBA" id="ARBA00023196"/>
    </source>
</evidence>
<reference evidence="12 13" key="1">
    <citation type="submission" date="2017-05" db="EMBL/GenBank/DDBJ databases">
        <title>Full genome sequence of Pseudorhodoplanes sinuspersici.</title>
        <authorList>
            <person name="Dastgheib S.M.M."/>
            <person name="Shavandi M."/>
            <person name="Tirandaz H."/>
        </authorList>
    </citation>
    <scope>NUCLEOTIDE SEQUENCE [LARGE SCALE GENOMIC DNA]</scope>
    <source>
        <strain evidence="12 13">RIPI110</strain>
    </source>
</reference>
<dbReference type="NCBIfam" id="TIGR01216">
    <property type="entry name" value="ATP_synt_epsi"/>
    <property type="match status" value="1"/>
</dbReference>
<protein>
    <recommendedName>
        <fullName evidence="10">ATP synthase epsilon chain</fullName>
    </recommendedName>
    <alternativeName>
        <fullName evidence="10">ATP synthase F1 sector epsilon subunit</fullName>
    </alternativeName>
    <alternativeName>
        <fullName evidence="10">F-ATPase epsilon subunit</fullName>
    </alternativeName>
</protein>
<evidence type="ECO:0000256" key="9">
    <source>
        <dbReference type="ARBA" id="ARBA00023310"/>
    </source>
</evidence>
<dbReference type="RefSeq" id="WP_086087326.1">
    <property type="nucleotide sequence ID" value="NZ_CP021112.1"/>
</dbReference>
<dbReference type="GO" id="GO:0045259">
    <property type="term" value="C:proton-transporting ATP synthase complex"/>
    <property type="evidence" value="ECO:0007669"/>
    <property type="project" value="UniProtKB-KW"/>
</dbReference>
<dbReference type="Gene3D" id="2.60.15.10">
    <property type="entry name" value="F0F1 ATP synthase delta/epsilon subunit, N-terminal"/>
    <property type="match status" value="1"/>
</dbReference>
<evidence type="ECO:0000256" key="10">
    <source>
        <dbReference type="HAMAP-Rule" id="MF_00530"/>
    </source>
</evidence>
<dbReference type="HAMAP" id="MF_00530">
    <property type="entry name" value="ATP_synth_epsil_bac"/>
    <property type="match status" value="1"/>
</dbReference>
<keyword evidence="4 10" id="KW-0813">Transport</keyword>
<accession>A0A1W6ZQ66</accession>
<keyword evidence="7 10" id="KW-0472">Membrane</keyword>
<dbReference type="STRING" id="1235591.CAK95_07350"/>
<evidence type="ECO:0000256" key="6">
    <source>
        <dbReference type="ARBA" id="ARBA00023065"/>
    </source>
</evidence>
<dbReference type="EMBL" id="CP021112">
    <property type="protein sequence ID" value="ARP98914.1"/>
    <property type="molecule type" value="Genomic_DNA"/>
</dbReference>
<dbReference type="OrthoDB" id="9799969at2"/>
<keyword evidence="6 10" id="KW-0406">Ion transport</keyword>
<keyword evidence="8 10" id="KW-0139">CF(1)</keyword>
<evidence type="ECO:0000256" key="1">
    <source>
        <dbReference type="ARBA" id="ARBA00003543"/>
    </source>
</evidence>
<evidence type="ECO:0000313" key="12">
    <source>
        <dbReference type="EMBL" id="ARP98914.1"/>
    </source>
</evidence>
<organism evidence="12 13">
    <name type="scientific">Pseudorhodoplanes sinuspersici</name>
    <dbReference type="NCBI Taxonomy" id="1235591"/>
    <lineage>
        <taxon>Bacteria</taxon>
        <taxon>Pseudomonadati</taxon>
        <taxon>Pseudomonadota</taxon>
        <taxon>Alphaproteobacteria</taxon>
        <taxon>Hyphomicrobiales</taxon>
        <taxon>Pseudorhodoplanes</taxon>
    </lineage>
</organism>
<dbReference type="Proteomes" id="UP000194137">
    <property type="component" value="Chromosome"/>
</dbReference>
<dbReference type="SUPFAM" id="SSF51344">
    <property type="entry name" value="Epsilon subunit of F1F0-ATP synthase N-terminal domain"/>
    <property type="match status" value="1"/>
</dbReference>
<dbReference type="GO" id="GO:0012505">
    <property type="term" value="C:endomembrane system"/>
    <property type="evidence" value="ECO:0007669"/>
    <property type="project" value="UniProtKB-SubCell"/>
</dbReference>
<dbReference type="GO" id="GO:0005886">
    <property type="term" value="C:plasma membrane"/>
    <property type="evidence" value="ECO:0007669"/>
    <property type="project" value="UniProtKB-SubCell"/>
</dbReference>
<dbReference type="InterPro" id="IPR001469">
    <property type="entry name" value="ATP_synth_F1_dsu/esu"/>
</dbReference>
<evidence type="ECO:0000256" key="5">
    <source>
        <dbReference type="ARBA" id="ARBA00022781"/>
    </source>
</evidence>
<dbReference type="PANTHER" id="PTHR13822:SF10">
    <property type="entry name" value="ATP SYNTHASE EPSILON CHAIN, CHLOROPLASTIC"/>
    <property type="match status" value="1"/>
</dbReference>
<dbReference type="GO" id="GO:0046933">
    <property type="term" value="F:proton-transporting ATP synthase activity, rotational mechanism"/>
    <property type="evidence" value="ECO:0007669"/>
    <property type="project" value="UniProtKB-UniRule"/>
</dbReference>
<comment type="similarity">
    <text evidence="3 10 11">Belongs to the ATPase epsilon chain family.</text>
</comment>
<evidence type="ECO:0000256" key="7">
    <source>
        <dbReference type="ARBA" id="ARBA00023136"/>
    </source>
</evidence>
<evidence type="ECO:0000256" key="11">
    <source>
        <dbReference type="RuleBase" id="RU003656"/>
    </source>
</evidence>
<dbReference type="InterPro" id="IPR020546">
    <property type="entry name" value="ATP_synth_F1_dsu/esu_N"/>
</dbReference>